<dbReference type="Proteomes" id="UP000887565">
    <property type="component" value="Unplaced"/>
</dbReference>
<evidence type="ECO:0000313" key="2">
    <source>
        <dbReference type="WBParaSite" id="nRc.2.0.1.t00265-RA"/>
    </source>
</evidence>
<sequence length="83" mass="9575">MADDPLILHLLDAVNESATDINRNYSFAFLRLHCLLEMEQVLISVEKESGLDLLDETRKLVDRTLHTLKAQIDDVEQMKGFFQ</sequence>
<keyword evidence="1" id="KW-1185">Reference proteome</keyword>
<name>A0A915HG40_ROMCU</name>
<evidence type="ECO:0000313" key="1">
    <source>
        <dbReference type="Proteomes" id="UP000887565"/>
    </source>
</evidence>
<protein>
    <submittedName>
        <fullName evidence="2">Uncharacterized protein</fullName>
    </submittedName>
</protein>
<reference evidence="2" key="1">
    <citation type="submission" date="2022-11" db="UniProtKB">
        <authorList>
            <consortium name="WormBaseParasite"/>
        </authorList>
    </citation>
    <scope>IDENTIFICATION</scope>
</reference>
<dbReference type="AlphaFoldDB" id="A0A915HG40"/>
<dbReference type="WBParaSite" id="nRc.2.0.1.t00265-RA">
    <property type="protein sequence ID" value="nRc.2.0.1.t00265-RA"/>
    <property type="gene ID" value="nRc.2.0.1.g00265"/>
</dbReference>
<proteinExistence type="predicted"/>
<accession>A0A915HG40</accession>
<organism evidence="1 2">
    <name type="scientific">Romanomermis culicivorax</name>
    <name type="common">Nematode worm</name>
    <dbReference type="NCBI Taxonomy" id="13658"/>
    <lineage>
        <taxon>Eukaryota</taxon>
        <taxon>Metazoa</taxon>
        <taxon>Ecdysozoa</taxon>
        <taxon>Nematoda</taxon>
        <taxon>Enoplea</taxon>
        <taxon>Dorylaimia</taxon>
        <taxon>Mermithida</taxon>
        <taxon>Mermithoidea</taxon>
        <taxon>Mermithidae</taxon>
        <taxon>Romanomermis</taxon>
    </lineage>
</organism>